<dbReference type="PROSITE" id="PS50005">
    <property type="entry name" value="TPR"/>
    <property type="match status" value="1"/>
</dbReference>
<evidence type="ECO:0000313" key="12">
    <source>
        <dbReference type="Proteomes" id="UP001139365"/>
    </source>
</evidence>
<dbReference type="AlphaFoldDB" id="A0AAE3FJW4"/>
<dbReference type="SUPFAM" id="SSF48452">
    <property type="entry name" value="TPR-like"/>
    <property type="match status" value="1"/>
</dbReference>
<keyword evidence="4 8" id="KW-1133">Transmembrane helix</keyword>
<dbReference type="CDD" id="cd05819">
    <property type="entry name" value="NHL"/>
    <property type="match status" value="1"/>
</dbReference>
<dbReference type="PROSITE" id="PS51125">
    <property type="entry name" value="NHL"/>
    <property type="match status" value="1"/>
</dbReference>
<reference evidence="11 12" key="1">
    <citation type="submission" date="2022-03" db="EMBL/GenBank/DDBJ databases">
        <title>Metagenome-assembled genomes from swine fecal metagenomes.</title>
        <authorList>
            <person name="Holman D.B."/>
            <person name="Kommadath A."/>
        </authorList>
    </citation>
    <scope>NUCLEOTIDE SEQUENCE [LARGE SCALE GENOMIC DNA]</scope>
    <source>
        <strain evidence="11">SUG147</strain>
    </source>
</reference>
<feature type="domain" description="Yip1" evidence="10">
    <location>
        <begin position="524"/>
        <end position="691"/>
    </location>
</feature>
<feature type="repeat" description="NHL" evidence="7">
    <location>
        <begin position="74"/>
        <end position="104"/>
    </location>
</feature>
<feature type="transmembrane region" description="Helical" evidence="8">
    <location>
        <begin position="645"/>
        <end position="665"/>
    </location>
</feature>
<feature type="chain" id="PRO_5042155623" evidence="9">
    <location>
        <begin position="26"/>
        <end position="719"/>
    </location>
</feature>
<evidence type="ECO:0000256" key="1">
    <source>
        <dbReference type="ARBA" id="ARBA00004141"/>
    </source>
</evidence>
<dbReference type="Gene3D" id="1.25.40.10">
    <property type="entry name" value="Tetratricopeptide repeat domain"/>
    <property type="match status" value="1"/>
</dbReference>
<evidence type="ECO:0000256" key="7">
    <source>
        <dbReference type="PROSITE-ProRule" id="PRU00504"/>
    </source>
</evidence>
<name>A0AAE3FJW4_9BACT</name>
<dbReference type="Proteomes" id="UP001139365">
    <property type="component" value="Unassembled WGS sequence"/>
</dbReference>
<feature type="repeat" description="TPR" evidence="6">
    <location>
        <begin position="431"/>
        <end position="464"/>
    </location>
</feature>
<dbReference type="InterPro" id="IPR011990">
    <property type="entry name" value="TPR-like_helical_dom_sf"/>
</dbReference>
<keyword evidence="3" id="KW-0677">Repeat</keyword>
<dbReference type="Pfam" id="PF01436">
    <property type="entry name" value="NHL"/>
    <property type="match status" value="1"/>
</dbReference>
<feature type="transmembrane region" description="Helical" evidence="8">
    <location>
        <begin position="677"/>
        <end position="697"/>
    </location>
</feature>
<dbReference type="Gene3D" id="2.120.10.30">
    <property type="entry name" value="TolB, C-terminal domain"/>
    <property type="match status" value="1"/>
</dbReference>
<evidence type="ECO:0000256" key="6">
    <source>
        <dbReference type="PROSITE-ProRule" id="PRU00339"/>
    </source>
</evidence>
<evidence type="ECO:0000256" key="9">
    <source>
        <dbReference type="SAM" id="SignalP"/>
    </source>
</evidence>
<sequence>MKNKYVRILAVLSCLLMLLPVVVSAASYKTYTYSIDGAQLLSPDAYTPNRQIDSVEMNLPVTVNDKGEQVRETLNTPDDLVVDSKGNVYIADSSNNCIYALDSNFKFRFKITSFVNSQGVDDALSGCKGCFVTDKYIYVADTNKNRIVIFDLEGKYVRHLDEPEADIFEDNAIYKPIALAVDATERLYVVSSTTYQGILSLDKNGVFQAYVGAQKVAYSTWDIFWRQFQTAKQRALSVKNVPTEYNNITIDSTGFIYVTTSSIDEGNQQNAIYNKSGEYAPVKKYNAAGKDILGRNGFYGPGGEVWVNYSPIKSDITGASKIIDVALGPAGSWSIIDEKRSKVYTYDQYGQLLFIFGDKGSMLGNIQKVSAIAYQGTNILLLDSTSKTITLYTRTEYGDILIKALQNEIDRNYDAAVTDYQDILQRNSNFDAAYIGIGKAYYRQSKYAEAMKMFESAYETANYSNAFKMQRQQWANKYFIVIPIVVVVILVAIVKFFGYAHKVNKSVTTSSGKRTFKQEVMYAFHVIFHPFDGFWDLKHEKRGSVRGAVFYLVLALIAVCYNSVGKAYIFNPRASYSSMFMTCISLLVPVILWVIANWCLTTLFDGEGSIRDIFIATCYSLVPLILFMIPATALTNVFTLNEASIYNMLISIGWAWVMLLLFFGTMVTHDYSLLRNVLTSIGTVVGMAFIMFCGVLFSTLLVKMVNFISGIVTEITYRM</sequence>
<feature type="transmembrane region" description="Helical" evidence="8">
    <location>
        <begin position="478"/>
        <end position="497"/>
    </location>
</feature>
<gene>
    <name evidence="11" type="ORF">MR241_08155</name>
</gene>
<comment type="caution">
    <text evidence="11">The sequence shown here is derived from an EMBL/GenBank/DDBJ whole genome shotgun (WGS) entry which is preliminary data.</text>
</comment>
<dbReference type="InterPro" id="IPR019734">
    <property type="entry name" value="TPR_rpt"/>
</dbReference>
<evidence type="ECO:0000256" key="2">
    <source>
        <dbReference type="ARBA" id="ARBA00022692"/>
    </source>
</evidence>
<proteinExistence type="predicted"/>
<evidence type="ECO:0000256" key="8">
    <source>
        <dbReference type="SAM" id="Phobius"/>
    </source>
</evidence>
<evidence type="ECO:0000256" key="4">
    <source>
        <dbReference type="ARBA" id="ARBA00022989"/>
    </source>
</evidence>
<comment type="subcellular location">
    <subcellularLocation>
        <location evidence="1">Membrane</location>
        <topology evidence="1">Multi-pass membrane protein</topology>
    </subcellularLocation>
</comment>
<feature type="transmembrane region" description="Helical" evidence="8">
    <location>
        <begin position="576"/>
        <end position="601"/>
    </location>
</feature>
<dbReference type="Pfam" id="PF04893">
    <property type="entry name" value="Yip1"/>
    <property type="match status" value="1"/>
</dbReference>
<dbReference type="InterPro" id="IPR050952">
    <property type="entry name" value="TRIM-NHL_E3_ligases"/>
</dbReference>
<dbReference type="SUPFAM" id="SSF63829">
    <property type="entry name" value="Calcium-dependent phosphotriesterase"/>
    <property type="match status" value="1"/>
</dbReference>
<keyword evidence="9" id="KW-0732">Signal</keyword>
<organism evidence="11 12">
    <name type="scientific">Candidatus Colimorpha enterica</name>
    <dbReference type="NCBI Taxonomy" id="3083063"/>
    <lineage>
        <taxon>Bacteria</taxon>
        <taxon>Pseudomonadati</taxon>
        <taxon>Bacteroidota</taxon>
        <taxon>Bacteroidia</taxon>
        <taxon>Bacteroidales</taxon>
        <taxon>Candidatus Colimorpha</taxon>
    </lineage>
</organism>
<feature type="transmembrane region" description="Helical" evidence="8">
    <location>
        <begin position="613"/>
        <end position="633"/>
    </location>
</feature>
<feature type="transmembrane region" description="Helical" evidence="8">
    <location>
        <begin position="548"/>
        <end position="570"/>
    </location>
</feature>
<dbReference type="PANTHER" id="PTHR24104:SF25">
    <property type="entry name" value="PROTEIN LIN-41"/>
    <property type="match status" value="1"/>
</dbReference>
<dbReference type="InterPro" id="IPR011042">
    <property type="entry name" value="6-blade_b-propeller_TolB-like"/>
</dbReference>
<accession>A0AAE3FJW4</accession>
<dbReference type="InterPro" id="IPR001258">
    <property type="entry name" value="NHL_repeat"/>
</dbReference>
<dbReference type="InterPro" id="IPR006977">
    <property type="entry name" value="Yip1_dom"/>
</dbReference>
<evidence type="ECO:0000256" key="5">
    <source>
        <dbReference type="ARBA" id="ARBA00023136"/>
    </source>
</evidence>
<dbReference type="PANTHER" id="PTHR24104">
    <property type="entry name" value="E3 UBIQUITIN-PROTEIN LIGASE NHLRC1-RELATED"/>
    <property type="match status" value="1"/>
</dbReference>
<keyword evidence="2 8" id="KW-0812">Transmembrane</keyword>
<feature type="signal peptide" evidence="9">
    <location>
        <begin position="1"/>
        <end position="25"/>
    </location>
</feature>
<dbReference type="GO" id="GO:0008270">
    <property type="term" value="F:zinc ion binding"/>
    <property type="evidence" value="ECO:0007669"/>
    <property type="project" value="UniProtKB-KW"/>
</dbReference>
<dbReference type="GO" id="GO:0016020">
    <property type="term" value="C:membrane"/>
    <property type="evidence" value="ECO:0007669"/>
    <property type="project" value="UniProtKB-SubCell"/>
</dbReference>
<evidence type="ECO:0000259" key="10">
    <source>
        <dbReference type="Pfam" id="PF04893"/>
    </source>
</evidence>
<evidence type="ECO:0000256" key="3">
    <source>
        <dbReference type="ARBA" id="ARBA00022737"/>
    </source>
</evidence>
<keyword evidence="6" id="KW-0802">TPR repeat</keyword>
<keyword evidence="5 8" id="KW-0472">Membrane</keyword>
<dbReference type="EMBL" id="JALEMU010000131">
    <property type="protein sequence ID" value="MCI5756247.1"/>
    <property type="molecule type" value="Genomic_DNA"/>
</dbReference>
<protein>
    <submittedName>
        <fullName evidence="11">YIP1 family protein</fullName>
    </submittedName>
</protein>
<evidence type="ECO:0000313" key="11">
    <source>
        <dbReference type="EMBL" id="MCI5756247.1"/>
    </source>
</evidence>